<sequence length="32" mass="3879">MYIITIVVSMKDKKKTFGETIDFYHCLHQQLF</sequence>
<dbReference type="AlphaFoldDB" id="A0A2P2N8V0"/>
<organism evidence="1">
    <name type="scientific">Rhizophora mucronata</name>
    <name type="common">Asiatic mangrove</name>
    <dbReference type="NCBI Taxonomy" id="61149"/>
    <lineage>
        <taxon>Eukaryota</taxon>
        <taxon>Viridiplantae</taxon>
        <taxon>Streptophyta</taxon>
        <taxon>Embryophyta</taxon>
        <taxon>Tracheophyta</taxon>
        <taxon>Spermatophyta</taxon>
        <taxon>Magnoliopsida</taxon>
        <taxon>eudicotyledons</taxon>
        <taxon>Gunneridae</taxon>
        <taxon>Pentapetalae</taxon>
        <taxon>rosids</taxon>
        <taxon>fabids</taxon>
        <taxon>Malpighiales</taxon>
        <taxon>Rhizophoraceae</taxon>
        <taxon>Rhizophora</taxon>
    </lineage>
</organism>
<dbReference type="EMBL" id="GGEC01058414">
    <property type="protein sequence ID" value="MBX38898.1"/>
    <property type="molecule type" value="Transcribed_RNA"/>
</dbReference>
<name>A0A2P2N8V0_RHIMU</name>
<proteinExistence type="predicted"/>
<protein>
    <submittedName>
        <fullName evidence="1">Uncharacterized protein</fullName>
    </submittedName>
</protein>
<evidence type="ECO:0000313" key="1">
    <source>
        <dbReference type="EMBL" id="MBX38898.1"/>
    </source>
</evidence>
<reference evidence="1" key="1">
    <citation type="submission" date="2018-02" db="EMBL/GenBank/DDBJ databases">
        <title>Rhizophora mucronata_Transcriptome.</title>
        <authorList>
            <person name="Meera S.P."/>
            <person name="Sreeshan A."/>
            <person name="Augustine A."/>
        </authorList>
    </citation>
    <scope>NUCLEOTIDE SEQUENCE</scope>
    <source>
        <tissue evidence="1">Leaf</tissue>
    </source>
</reference>
<accession>A0A2P2N8V0</accession>